<evidence type="ECO:0000313" key="1">
    <source>
        <dbReference type="EMBL" id="KAK2033978.1"/>
    </source>
</evidence>
<proteinExistence type="predicted"/>
<protein>
    <submittedName>
        <fullName evidence="1">Uncharacterized protein</fullName>
    </submittedName>
</protein>
<accession>A0AAD9HS52</accession>
<comment type="caution">
    <text evidence="1">The sequence shown here is derived from an EMBL/GenBank/DDBJ whole genome shotgun (WGS) entry which is preliminary data.</text>
</comment>
<name>A0AAD9HS52_9PEZI</name>
<dbReference type="Proteomes" id="UP001232148">
    <property type="component" value="Unassembled WGS sequence"/>
</dbReference>
<evidence type="ECO:0000313" key="2">
    <source>
        <dbReference type="Proteomes" id="UP001232148"/>
    </source>
</evidence>
<keyword evidence="2" id="KW-1185">Reference proteome</keyword>
<dbReference type="AlphaFoldDB" id="A0AAD9HS52"/>
<gene>
    <name evidence="1" type="ORF">LX32DRAFT_5023</name>
</gene>
<reference evidence="1" key="1">
    <citation type="submission" date="2021-06" db="EMBL/GenBank/DDBJ databases">
        <title>Comparative genomics, transcriptomics and evolutionary studies reveal genomic signatures of adaptation to plant cell wall in hemibiotrophic fungi.</title>
        <authorList>
            <consortium name="DOE Joint Genome Institute"/>
            <person name="Baroncelli R."/>
            <person name="Diaz J.F."/>
            <person name="Benocci T."/>
            <person name="Peng M."/>
            <person name="Battaglia E."/>
            <person name="Haridas S."/>
            <person name="Andreopoulos W."/>
            <person name="Labutti K."/>
            <person name="Pangilinan J."/>
            <person name="Floch G.L."/>
            <person name="Makela M.R."/>
            <person name="Henrissat B."/>
            <person name="Grigoriev I.V."/>
            <person name="Crouch J.A."/>
            <person name="De Vries R.P."/>
            <person name="Sukno S.A."/>
            <person name="Thon M.R."/>
        </authorList>
    </citation>
    <scope>NUCLEOTIDE SEQUENCE</scope>
    <source>
        <strain evidence="1">MAFF235873</strain>
    </source>
</reference>
<organism evidence="1 2">
    <name type="scientific">Colletotrichum zoysiae</name>
    <dbReference type="NCBI Taxonomy" id="1216348"/>
    <lineage>
        <taxon>Eukaryota</taxon>
        <taxon>Fungi</taxon>
        <taxon>Dikarya</taxon>
        <taxon>Ascomycota</taxon>
        <taxon>Pezizomycotina</taxon>
        <taxon>Sordariomycetes</taxon>
        <taxon>Hypocreomycetidae</taxon>
        <taxon>Glomerellales</taxon>
        <taxon>Glomerellaceae</taxon>
        <taxon>Colletotrichum</taxon>
        <taxon>Colletotrichum graminicola species complex</taxon>
    </lineage>
</organism>
<dbReference type="EMBL" id="MU842817">
    <property type="protein sequence ID" value="KAK2033978.1"/>
    <property type="molecule type" value="Genomic_DNA"/>
</dbReference>
<sequence length="131" mass="14605">MMPYKLREARPMQANLLLLCTLRKASDAGCSRQLGHPYRGERGFALHYTCRIPKPTTPSSSDLQWPIKPCSSPCLSAARKKHEPTAPRCWPQTSTICWIFAAGNLAIVARSLQHACRPIWSPDRMDGAVDS</sequence>